<gene>
    <name evidence="1" type="ORF">HMPREF9013_0210</name>
</gene>
<dbReference type="AlphaFoldDB" id="D2MNI5"/>
<name>D2MNI5_9FIRM</name>
<keyword evidence="2" id="KW-1185">Reference proteome</keyword>
<proteinExistence type="predicted"/>
<evidence type="ECO:0000313" key="1">
    <source>
        <dbReference type="EMBL" id="EFC06007.1"/>
    </source>
</evidence>
<dbReference type="STRING" id="679192.HMPREF9013_0210"/>
<dbReference type="Proteomes" id="UP000005017">
    <property type="component" value="Unassembled WGS sequence"/>
</dbReference>
<dbReference type="EMBL" id="ADFR01000003">
    <property type="protein sequence ID" value="EFC06007.1"/>
    <property type="molecule type" value="Genomic_DNA"/>
</dbReference>
<reference evidence="2" key="1">
    <citation type="submission" date="2009-12" db="EMBL/GenBank/DDBJ databases">
        <title>Sequence of Clostridiales genomosp. BVAB3 str. UPII9-5.</title>
        <authorList>
            <person name="Madupu R."/>
            <person name="Durkin A.S."/>
            <person name="Torralba M."/>
            <person name="Methe B."/>
            <person name="Sutton G.G."/>
            <person name="Strausberg R.L."/>
            <person name="Nelson K.E."/>
        </authorList>
    </citation>
    <scope>NUCLEOTIDE SEQUENCE [LARGE SCALE GENOMIC DNA]</scope>
    <source>
        <strain evidence="2">W1219</strain>
    </source>
</reference>
<protein>
    <submittedName>
        <fullName evidence="1">Uncharacterized protein</fullName>
    </submittedName>
</protein>
<dbReference type="eggNOG" id="ENOG502ZBSG">
    <property type="taxonomic scope" value="Bacteria"/>
</dbReference>
<comment type="caution">
    <text evidence="1">The sequence shown here is derived from an EMBL/GenBank/DDBJ whole genome shotgun (WGS) entry which is preliminary data.</text>
</comment>
<accession>D2MNI5</accession>
<sequence length="156" mass="18280">MSWFSKKKEWDVAKSEANKNRLRELFHKTVEDGDSYQVIYGYALEIKNSNYIVARKTTYTYTSLIIGYRESDMSIVLLQTTPELEDCSEAEIFKQDTIKKAKMSTGMYTIYHQGGWTAGYTQFAVLEENDENFLVYVCQREEAEKFNEFFKKFAGK</sequence>
<dbReference type="OrthoDB" id="3186008at2"/>
<organism evidence="1 2">
    <name type="scientific">Bulleidia extructa W1219</name>
    <dbReference type="NCBI Taxonomy" id="679192"/>
    <lineage>
        <taxon>Bacteria</taxon>
        <taxon>Bacillati</taxon>
        <taxon>Bacillota</taxon>
        <taxon>Erysipelotrichia</taxon>
        <taxon>Erysipelotrichales</taxon>
        <taxon>Erysipelotrichaceae</taxon>
        <taxon>Bulleidia</taxon>
    </lineage>
</organism>
<dbReference type="RefSeq" id="WP_006626956.1">
    <property type="nucleotide sequence ID" value="NZ_ADFR01000003.1"/>
</dbReference>
<evidence type="ECO:0000313" key="2">
    <source>
        <dbReference type="Proteomes" id="UP000005017"/>
    </source>
</evidence>